<dbReference type="EC" id="5.1.3.8" evidence="2"/>
<keyword evidence="4" id="KW-0413">Isomerase</keyword>
<dbReference type="Gene3D" id="1.50.10.10">
    <property type="match status" value="1"/>
</dbReference>
<dbReference type="EMBL" id="CH991560">
    <property type="protein sequence ID" value="EDQ87283.1"/>
    <property type="molecule type" value="Genomic_DNA"/>
</dbReference>
<dbReference type="GO" id="GO:0061593">
    <property type="term" value="F:sulfoquinovose isomerase activity"/>
    <property type="evidence" value="ECO:0000318"/>
    <property type="project" value="GO_Central"/>
</dbReference>
<dbReference type="InterPro" id="IPR008928">
    <property type="entry name" value="6-hairpin_glycosidase_sf"/>
</dbReference>
<dbReference type="SUPFAM" id="SSF48208">
    <property type="entry name" value="Six-hairpin glycosidases"/>
    <property type="match status" value="1"/>
</dbReference>
<keyword evidence="11" id="KW-1185">Reference proteome</keyword>
<organism evidence="10 11">
    <name type="scientific">Monosiga brevicollis</name>
    <name type="common">Choanoflagellate</name>
    <dbReference type="NCBI Taxonomy" id="81824"/>
    <lineage>
        <taxon>Eukaryota</taxon>
        <taxon>Choanoflagellata</taxon>
        <taxon>Craspedida</taxon>
        <taxon>Salpingoecidae</taxon>
        <taxon>Monosiga</taxon>
    </lineage>
</organism>
<protein>
    <recommendedName>
        <fullName evidence="3">N-acylglucosamine 2-epimerase</fullName>
        <ecNumber evidence="2">5.1.3.8</ecNumber>
    </recommendedName>
    <alternativeName>
        <fullName evidence="7">GlcNAc 2-epimerase</fullName>
    </alternativeName>
    <alternativeName>
        <fullName evidence="5">N-acetyl-D-glucosamine 2-epimerase</fullName>
    </alternativeName>
    <alternativeName>
        <fullName evidence="6">Renin-binding protein</fullName>
    </alternativeName>
</protein>
<dbReference type="Proteomes" id="UP000001357">
    <property type="component" value="Unassembled WGS sequence"/>
</dbReference>
<comment type="similarity">
    <text evidence="1">Belongs to the N-acylglucosamine 2-epimerase family.</text>
</comment>
<evidence type="ECO:0000256" key="3">
    <source>
        <dbReference type="ARBA" id="ARBA00014959"/>
    </source>
</evidence>
<dbReference type="OMA" id="RQRMHWV"/>
<dbReference type="PANTHER" id="PTHR15108">
    <property type="entry name" value="N-ACYLGLUCOSAMINE-2-EPIMERASE"/>
    <property type="match status" value="1"/>
</dbReference>
<dbReference type="GO" id="GO:0061720">
    <property type="term" value="P:6-sulfoquinovose(1-) catabolic process to glycerone phosphate and 3-sulfolactaldehyde"/>
    <property type="evidence" value="ECO:0000318"/>
    <property type="project" value="GO_Central"/>
</dbReference>
<dbReference type="GO" id="GO:0050121">
    <property type="term" value="F:N-acylglucosamine 2-epimerase activity"/>
    <property type="evidence" value="ECO:0007669"/>
    <property type="project" value="UniProtKB-EC"/>
</dbReference>
<name>A9V5H2_MONBE</name>
<evidence type="ECO:0000313" key="10">
    <source>
        <dbReference type="EMBL" id="EDQ87283.1"/>
    </source>
</evidence>
<dbReference type="KEGG" id="mbr:MONBRDRAFT_27511"/>
<comment type="subunit">
    <text evidence="9">Homodimer. Forms a heterodimer with renin and inhibits its activity.</text>
</comment>
<evidence type="ECO:0000256" key="7">
    <source>
        <dbReference type="ARBA" id="ARBA00033215"/>
    </source>
</evidence>
<dbReference type="RefSeq" id="XP_001747896.1">
    <property type="nucleotide sequence ID" value="XM_001747844.1"/>
</dbReference>
<evidence type="ECO:0000256" key="2">
    <source>
        <dbReference type="ARBA" id="ARBA00013176"/>
    </source>
</evidence>
<proteinExistence type="inferred from homology"/>
<dbReference type="InterPro" id="IPR010819">
    <property type="entry name" value="AGE/CE"/>
</dbReference>
<evidence type="ECO:0000256" key="8">
    <source>
        <dbReference type="ARBA" id="ARBA00034243"/>
    </source>
</evidence>
<dbReference type="AlphaFoldDB" id="A9V5H2"/>
<dbReference type="Pfam" id="PF07221">
    <property type="entry name" value="GlcNAc_2-epim"/>
    <property type="match status" value="1"/>
</dbReference>
<evidence type="ECO:0000256" key="6">
    <source>
        <dbReference type="ARBA" id="ARBA00031909"/>
    </source>
</evidence>
<evidence type="ECO:0000256" key="9">
    <source>
        <dbReference type="ARBA" id="ARBA00046544"/>
    </source>
</evidence>
<dbReference type="GO" id="GO:0005975">
    <property type="term" value="P:carbohydrate metabolic process"/>
    <property type="evidence" value="ECO:0007669"/>
    <property type="project" value="InterPro"/>
</dbReference>
<reference evidence="10 11" key="1">
    <citation type="journal article" date="2008" name="Nature">
        <title>The genome of the choanoflagellate Monosiga brevicollis and the origin of metazoans.</title>
        <authorList>
            <consortium name="JGI Sequencing"/>
            <person name="King N."/>
            <person name="Westbrook M.J."/>
            <person name="Young S.L."/>
            <person name="Kuo A."/>
            <person name="Abedin M."/>
            <person name="Chapman J."/>
            <person name="Fairclough S."/>
            <person name="Hellsten U."/>
            <person name="Isogai Y."/>
            <person name="Letunic I."/>
            <person name="Marr M."/>
            <person name="Pincus D."/>
            <person name="Putnam N."/>
            <person name="Rokas A."/>
            <person name="Wright K.J."/>
            <person name="Zuzow R."/>
            <person name="Dirks W."/>
            <person name="Good M."/>
            <person name="Goodstein D."/>
            <person name="Lemons D."/>
            <person name="Li W."/>
            <person name="Lyons J.B."/>
            <person name="Morris A."/>
            <person name="Nichols S."/>
            <person name="Richter D.J."/>
            <person name="Salamov A."/>
            <person name="Bork P."/>
            <person name="Lim W.A."/>
            <person name="Manning G."/>
            <person name="Miller W.T."/>
            <person name="McGinnis W."/>
            <person name="Shapiro H."/>
            <person name="Tjian R."/>
            <person name="Grigoriev I.V."/>
            <person name="Rokhsar D."/>
        </authorList>
    </citation>
    <scope>NUCLEOTIDE SEQUENCE [LARGE SCALE GENOMIC DNA]</scope>
    <source>
        <strain evidence="11">MX1 / ATCC 50154</strain>
    </source>
</reference>
<evidence type="ECO:0000256" key="1">
    <source>
        <dbReference type="ARBA" id="ARBA00008558"/>
    </source>
</evidence>
<evidence type="ECO:0000313" key="11">
    <source>
        <dbReference type="Proteomes" id="UP000001357"/>
    </source>
</evidence>
<evidence type="ECO:0000256" key="4">
    <source>
        <dbReference type="ARBA" id="ARBA00023235"/>
    </source>
</evidence>
<evidence type="ECO:0000256" key="5">
    <source>
        <dbReference type="ARBA" id="ARBA00031608"/>
    </source>
</evidence>
<accession>A9V5H2</accession>
<dbReference type="InterPro" id="IPR012341">
    <property type="entry name" value="6hp_glycosidase-like_sf"/>
</dbReference>
<dbReference type="GeneID" id="5893241"/>
<gene>
    <name evidence="10" type="ORF">MONBRDRAFT_27511</name>
</gene>
<comment type="catalytic activity">
    <reaction evidence="8">
        <text>an N-acyl-D-glucosamine = an N-acyl-D-mannosamine</text>
        <dbReference type="Rhea" id="RHEA:19033"/>
        <dbReference type="ChEBI" id="CHEBI:16062"/>
        <dbReference type="ChEBI" id="CHEBI:17274"/>
        <dbReference type="EC" id="5.1.3.8"/>
    </reaction>
    <physiologicalReaction direction="left-to-right" evidence="8">
        <dbReference type="Rhea" id="RHEA:19034"/>
    </physiologicalReaction>
    <physiologicalReaction direction="right-to-left" evidence="8">
        <dbReference type="Rhea" id="RHEA:19035"/>
    </physiologicalReaction>
</comment>
<dbReference type="InParanoid" id="A9V5H2"/>
<sequence length="306" mass="36077">MFHYYRDDWTVYDREHRHLVSSTRFVWQYAEQARRRAGTEQGDQSRALALHAWAYVRDRHYDPEARLYHWSLRQHKPDGEPFFMYGQAFVLLALSALVRMGDVPEAQSRTEQLWDTLEARFWEPAHNAYADELPVDADTPVPYRGQNANMHACEACLALHAATGQDRYLQRARALAETFCFRLPRDKGIWEHYNEQWHPDLDFNKDAKDNIFRPWGYQTGHQVEWAKLLLILHEALPRPDYVDKAKALFDFAESYGRDRRHGGWIYGYDLDGLPCDSDKYFWVQAETFAAAYRLYAVTGQSFLQKT</sequence>